<sequence>MPEHIPLLPVVQAKQRFDVKASSGLLEILMPQSAGTRSSLRSGTATSFDANVKMPPVMPLPPPPSAAAAQWAQHAYTASTQAAAAKAAAAKAAEVAAAQAAAAQAAATQAQVAQVSAQQAAAAQVAQSLGYNVAPVGVPTAAAYGDLPSAAPPYGLSSPNPMPASMASMNPLWLLPAALAASCLGERRKQGDEVGSTRRSRCWGDEACEVVRWNDVEIPSGFWTVGPGKSFMDLLG</sequence>
<proteinExistence type="predicted"/>
<protein>
    <submittedName>
        <fullName evidence="1">Uncharacterized protein</fullName>
    </submittedName>
</protein>
<gene>
    <name evidence="1" type="ORF">SCF082_LOCUS28047</name>
</gene>
<evidence type="ECO:0000313" key="1">
    <source>
        <dbReference type="EMBL" id="CAK9050998.1"/>
    </source>
</evidence>
<organism evidence="1 2">
    <name type="scientific">Durusdinium trenchii</name>
    <dbReference type="NCBI Taxonomy" id="1381693"/>
    <lineage>
        <taxon>Eukaryota</taxon>
        <taxon>Sar</taxon>
        <taxon>Alveolata</taxon>
        <taxon>Dinophyceae</taxon>
        <taxon>Suessiales</taxon>
        <taxon>Symbiodiniaceae</taxon>
        <taxon>Durusdinium</taxon>
    </lineage>
</organism>
<accession>A0ABP0MHP1</accession>
<reference evidence="1 2" key="1">
    <citation type="submission" date="2024-02" db="EMBL/GenBank/DDBJ databases">
        <authorList>
            <person name="Chen Y."/>
            <person name="Shah S."/>
            <person name="Dougan E. K."/>
            <person name="Thang M."/>
            <person name="Chan C."/>
        </authorList>
    </citation>
    <scope>NUCLEOTIDE SEQUENCE [LARGE SCALE GENOMIC DNA]</scope>
</reference>
<dbReference type="Proteomes" id="UP001642464">
    <property type="component" value="Unassembled WGS sequence"/>
</dbReference>
<keyword evidence="2" id="KW-1185">Reference proteome</keyword>
<name>A0ABP0MHP1_9DINO</name>
<comment type="caution">
    <text evidence="1">The sequence shown here is derived from an EMBL/GenBank/DDBJ whole genome shotgun (WGS) entry which is preliminary data.</text>
</comment>
<dbReference type="EMBL" id="CAXAMM010022001">
    <property type="protein sequence ID" value="CAK9050998.1"/>
    <property type="molecule type" value="Genomic_DNA"/>
</dbReference>
<evidence type="ECO:0000313" key="2">
    <source>
        <dbReference type="Proteomes" id="UP001642464"/>
    </source>
</evidence>